<dbReference type="Proteomes" id="UP001221328">
    <property type="component" value="Unassembled WGS sequence"/>
</dbReference>
<comment type="caution">
    <text evidence="3">The sequence shown here is derived from an EMBL/GenBank/DDBJ whole genome shotgun (WGS) entry which is preliminary data.</text>
</comment>
<proteinExistence type="inferred from homology"/>
<evidence type="ECO:0000313" key="3">
    <source>
        <dbReference type="EMBL" id="MDC2954629.1"/>
    </source>
</evidence>
<sequence length="116" mass="12480">MTYYLLSVVTPTDGTPPEPDALAAIMRDVEAFNQELRDAGAWVFAGGLHGPETATMLRPEGGDVLITDGPFAEGKEYLGGLCLIQAADLDEALEWGRKAVHATTLPIEVRPFVESH</sequence>
<dbReference type="InterPro" id="IPR005545">
    <property type="entry name" value="YCII"/>
</dbReference>
<evidence type="ECO:0000256" key="1">
    <source>
        <dbReference type="ARBA" id="ARBA00007689"/>
    </source>
</evidence>
<comment type="similarity">
    <text evidence="1">Belongs to the YciI family.</text>
</comment>
<protein>
    <submittedName>
        <fullName evidence="3">YciI family protein</fullName>
    </submittedName>
</protein>
<dbReference type="RefSeq" id="WP_272174809.1">
    <property type="nucleotide sequence ID" value="NZ_JAQOSK010000003.1"/>
</dbReference>
<dbReference type="SUPFAM" id="SSF54909">
    <property type="entry name" value="Dimeric alpha+beta barrel"/>
    <property type="match status" value="1"/>
</dbReference>
<dbReference type="Pfam" id="PF03795">
    <property type="entry name" value="YCII"/>
    <property type="match status" value="1"/>
</dbReference>
<dbReference type="PANTHER" id="PTHR35174">
    <property type="entry name" value="BLL7171 PROTEIN-RELATED"/>
    <property type="match status" value="1"/>
</dbReference>
<evidence type="ECO:0000313" key="4">
    <source>
        <dbReference type="Proteomes" id="UP001221328"/>
    </source>
</evidence>
<dbReference type="InterPro" id="IPR011008">
    <property type="entry name" value="Dimeric_a/b-barrel"/>
</dbReference>
<dbReference type="Gene3D" id="3.30.70.1060">
    <property type="entry name" value="Dimeric alpha+beta barrel"/>
    <property type="match status" value="1"/>
</dbReference>
<evidence type="ECO:0000259" key="2">
    <source>
        <dbReference type="Pfam" id="PF03795"/>
    </source>
</evidence>
<dbReference type="EMBL" id="JAQOSK010000003">
    <property type="protein sequence ID" value="MDC2954629.1"/>
    <property type="molecule type" value="Genomic_DNA"/>
</dbReference>
<feature type="domain" description="YCII-related" evidence="2">
    <location>
        <begin position="14"/>
        <end position="99"/>
    </location>
</feature>
<accession>A0ABT5FQ19</accession>
<dbReference type="PANTHER" id="PTHR35174:SF3">
    <property type="entry name" value="BLL7171 PROTEIN"/>
    <property type="match status" value="1"/>
</dbReference>
<keyword evidence="4" id="KW-1185">Reference proteome</keyword>
<reference evidence="3 4" key="1">
    <citation type="journal article" date="2015" name="Int. J. Syst. Evol. Microbiol.">
        <title>Streptomyces gilvifuscus sp. nov., an actinomycete that produces antibacterial compounds isolated from soil.</title>
        <authorList>
            <person name="Nguyen T.M."/>
            <person name="Kim J."/>
        </authorList>
    </citation>
    <scope>NUCLEOTIDE SEQUENCE [LARGE SCALE GENOMIC DNA]</scope>
    <source>
        <strain evidence="3 4">T113</strain>
    </source>
</reference>
<gene>
    <name evidence="3" type="ORF">PO587_09165</name>
</gene>
<organism evidence="3 4">
    <name type="scientific">Streptomyces gilvifuscus</name>
    <dbReference type="NCBI Taxonomy" id="1550617"/>
    <lineage>
        <taxon>Bacteria</taxon>
        <taxon>Bacillati</taxon>
        <taxon>Actinomycetota</taxon>
        <taxon>Actinomycetes</taxon>
        <taxon>Kitasatosporales</taxon>
        <taxon>Streptomycetaceae</taxon>
        <taxon>Streptomyces</taxon>
    </lineage>
</organism>
<name>A0ABT5FQ19_9ACTN</name>